<evidence type="ECO:0000313" key="1">
    <source>
        <dbReference type="EMBL" id="KAK8196641.1"/>
    </source>
</evidence>
<dbReference type="EC" id="1.3.98.1" evidence="1"/>
<name>A0ACC3S5F1_9PEZI</name>
<sequence length="329" mass="34791">MPLPRIDPPLINSANPWASSKEDLQALYDCPHTGAVTCRTSLLKGFRHDPAIHQYTFYDPRDHSLVPKEVQDGDVPSDKSGSLNTLGYSPIPLSEYIEYIRDITSSGQSTKPFVISVTGSPSEVRQCHDLIRSAQVNIPVPLCMEINLSCPNILDKPPPAYSGPALLEYLEALYSDNSAPSTPVGIKTPPYTYADQFNTLISTILSATKKHTTCPVSFITATNTLGSCLLLADSTSATPALASASGAGIGGLAGAPLHPIALGNVKTLRTMLDQHEELKAIDVIGIGGVSDKASYDRMTSVGARVVGVGTALGREGVAVFGKILQSTSA</sequence>
<proteinExistence type="predicted"/>
<dbReference type="Proteomes" id="UP001320706">
    <property type="component" value="Unassembled WGS sequence"/>
</dbReference>
<reference evidence="1" key="1">
    <citation type="submission" date="2024-02" db="EMBL/GenBank/DDBJ databases">
        <title>Metagenome Assembled Genome of Zalaria obscura JY119.</title>
        <authorList>
            <person name="Vighnesh L."/>
            <person name="Jagadeeshwari U."/>
            <person name="Venkata Ramana C."/>
            <person name="Sasikala C."/>
        </authorList>
    </citation>
    <scope>NUCLEOTIDE SEQUENCE</scope>
    <source>
        <strain evidence="1">JY119</strain>
    </source>
</reference>
<dbReference type="EMBL" id="JAMKPW020000041">
    <property type="protein sequence ID" value="KAK8196641.1"/>
    <property type="molecule type" value="Genomic_DNA"/>
</dbReference>
<protein>
    <submittedName>
        <fullName evidence="1">Dihydroorotate dehydrogenase</fullName>
        <ecNumber evidence="1">1.3.98.1</ecNumber>
    </submittedName>
</protein>
<gene>
    <name evidence="1" type="primary">URA1</name>
    <name evidence="1" type="ORF">M8818_006807</name>
</gene>
<evidence type="ECO:0000313" key="2">
    <source>
        <dbReference type="Proteomes" id="UP001320706"/>
    </source>
</evidence>
<accession>A0ACC3S5F1</accession>
<comment type="caution">
    <text evidence="1">The sequence shown here is derived from an EMBL/GenBank/DDBJ whole genome shotgun (WGS) entry which is preliminary data.</text>
</comment>
<keyword evidence="2" id="KW-1185">Reference proteome</keyword>
<organism evidence="1 2">
    <name type="scientific">Zalaria obscura</name>
    <dbReference type="NCBI Taxonomy" id="2024903"/>
    <lineage>
        <taxon>Eukaryota</taxon>
        <taxon>Fungi</taxon>
        <taxon>Dikarya</taxon>
        <taxon>Ascomycota</taxon>
        <taxon>Pezizomycotina</taxon>
        <taxon>Dothideomycetes</taxon>
        <taxon>Dothideomycetidae</taxon>
        <taxon>Dothideales</taxon>
        <taxon>Zalariaceae</taxon>
        <taxon>Zalaria</taxon>
    </lineage>
</organism>
<keyword evidence="1" id="KW-0560">Oxidoreductase</keyword>